<reference evidence="6 7" key="1">
    <citation type="submission" date="2021-06" db="EMBL/GenBank/DDBJ databases">
        <title>Differences between aerobic and microaerobic xylene degrading microbial communities.</title>
        <authorList>
            <person name="Banerjee S."/>
            <person name="Tancsics A."/>
        </authorList>
    </citation>
    <scope>NUCLEOTIDE SEQUENCE [LARGE SCALE GENOMIC DNA]</scope>
    <source>
        <strain evidence="6 7">MAP12</strain>
    </source>
</reference>
<feature type="domain" description="HTH tetR-type" evidence="5">
    <location>
        <begin position="1"/>
        <end position="61"/>
    </location>
</feature>
<comment type="caution">
    <text evidence="6">The sequence shown here is derived from an EMBL/GenBank/DDBJ whole genome shotgun (WGS) entry which is preliminary data.</text>
</comment>
<organism evidence="6 7">
    <name type="scientific">Geopseudomonas aromaticivorans</name>
    <dbReference type="NCBI Taxonomy" id="2849492"/>
    <lineage>
        <taxon>Bacteria</taxon>
        <taxon>Pseudomonadati</taxon>
        <taxon>Pseudomonadota</taxon>
        <taxon>Gammaproteobacteria</taxon>
        <taxon>Pseudomonadales</taxon>
        <taxon>Pseudomonadaceae</taxon>
        <taxon>Geopseudomonas</taxon>
    </lineage>
</organism>
<keyword evidence="2 4" id="KW-0238">DNA-binding</keyword>
<evidence type="ECO:0000256" key="1">
    <source>
        <dbReference type="ARBA" id="ARBA00023015"/>
    </source>
</evidence>
<dbReference type="PROSITE" id="PS50977">
    <property type="entry name" value="HTH_TETR_2"/>
    <property type="match status" value="1"/>
</dbReference>
<proteinExistence type="predicted"/>
<evidence type="ECO:0000313" key="7">
    <source>
        <dbReference type="Proteomes" id="UP000813068"/>
    </source>
</evidence>
<gene>
    <name evidence="6" type="ORF">KRX52_15505</name>
</gene>
<dbReference type="RefSeq" id="WP_217682621.1">
    <property type="nucleotide sequence ID" value="NZ_JAHRGL010000049.1"/>
</dbReference>
<name>A0ABS6MZF6_9GAMM</name>
<feature type="DNA-binding region" description="H-T-H motif" evidence="4">
    <location>
        <begin position="24"/>
        <end position="43"/>
    </location>
</feature>
<accession>A0ABS6MZF6</accession>
<evidence type="ECO:0000259" key="5">
    <source>
        <dbReference type="PROSITE" id="PS50977"/>
    </source>
</evidence>
<dbReference type="PANTHER" id="PTHR47506:SF1">
    <property type="entry name" value="HTH-TYPE TRANSCRIPTIONAL REGULATOR YJDC"/>
    <property type="match status" value="1"/>
</dbReference>
<keyword evidence="1" id="KW-0805">Transcription regulation</keyword>
<dbReference type="Pfam" id="PF00440">
    <property type="entry name" value="TetR_N"/>
    <property type="match status" value="1"/>
</dbReference>
<keyword evidence="7" id="KW-1185">Reference proteome</keyword>
<evidence type="ECO:0000256" key="2">
    <source>
        <dbReference type="ARBA" id="ARBA00023125"/>
    </source>
</evidence>
<dbReference type="EMBL" id="JAHRGL010000049">
    <property type="protein sequence ID" value="MBV2134185.1"/>
    <property type="molecule type" value="Genomic_DNA"/>
</dbReference>
<sequence length="188" mass="20125">MSTAEKIAESALNLFYRQGYHATGVEQLSQVAGVTKKTLYRYFPSKEQLVEAALQRRDVEFLARLQQELAAAPAEQRPQTYVEFIAAWAQEADFNGCAFINAAAEYAAPSERPHVLAKAHKEALLARLVEVCAAAGLAQPVLAAHQLFLIGEGLIVACQVNGVQASTLAAARQMVAWLVSGAGTSAPA</sequence>
<evidence type="ECO:0000313" key="6">
    <source>
        <dbReference type="EMBL" id="MBV2134185.1"/>
    </source>
</evidence>
<keyword evidence="3" id="KW-0804">Transcription</keyword>
<dbReference type="Proteomes" id="UP000813068">
    <property type="component" value="Unassembled WGS sequence"/>
</dbReference>
<dbReference type="PANTHER" id="PTHR47506">
    <property type="entry name" value="TRANSCRIPTIONAL REGULATORY PROTEIN"/>
    <property type="match status" value="1"/>
</dbReference>
<evidence type="ECO:0000256" key="3">
    <source>
        <dbReference type="ARBA" id="ARBA00023163"/>
    </source>
</evidence>
<protein>
    <submittedName>
        <fullName evidence="6">TetR/AcrR family transcriptional regulator</fullName>
    </submittedName>
</protein>
<dbReference type="InterPro" id="IPR001647">
    <property type="entry name" value="HTH_TetR"/>
</dbReference>
<evidence type="ECO:0000256" key="4">
    <source>
        <dbReference type="PROSITE-ProRule" id="PRU00335"/>
    </source>
</evidence>